<proteinExistence type="predicted"/>
<evidence type="ECO:0000313" key="2">
    <source>
        <dbReference type="Proteomes" id="UP000293995"/>
    </source>
</evidence>
<name>A0A4P6EHE2_9MICO</name>
<organism evidence="1 2">
    <name type="scientific">Microbacterium protaetiae</name>
    <dbReference type="NCBI Taxonomy" id="2509458"/>
    <lineage>
        <taxon>Bacteria</taxon>
        <taxon>Bacillati</taxon>
        <taxon>Actinomycetota</taxon>
        <taxon>Actinomycetes</taxon>
        <taxon>Micrococcales</taxon>
        <taxon>Microbacteriaceae</taxon>
        <taxon>Microbacterium</taxon>
    </lineage>
</organism>
<dbReference type="OrthoDB" id="4552565at2"/>
<reference evidence="1 2" key="1">
    <citation type="submission" date="2019-01" db="EMBL/GenBank/DDBJ databases">
        <title>Genome sequencing of strain DFW100M-13.</title>
        <authorList>
            <person name="Heo J."/>
            <person name="Kim S.-J."/>
            <person name="Kim J.-S."/>
            <person name="Hong S.-B."/>
            <person name="Kwon S.-W."/>
        </authorList>
    </citation>
    <scope>NUCLEOTIDE SEQUENCE [LARGE SCALE GENOMIC DNA]</scope>
    <source>
        <strain evidence="1 2">DFW100M-13</strain>
    </source>
</reference>
<gene>
    <name evidence="1" type="ORF">ET475_05910</name>
</gene>
<sequence>MTTPLSIRFDAALLHRLRRGAAARGATPSGWAQRLVDEGLRAQEFPGIVFRDGASGRRAALAAGPDVWEIVAALRDADRRGDSALEVVAVDFGLPVGRARVALAYYGAHAEEIDGEIAENERAADEALRSWESQQRLLA</sequence>
<evidence type="ECO:0008006" key="3">
    <source>
        <dbReference type="Google" id="ProtNLM"/>
    </source>
</evidence>
<dbReference type="Proteomes" id="UP000293995">
    <property type="component" value="Chromosome"/>
</dbReference>
<dbReference type="EMBL" id="CP035494">
    <property type="protein sequence ID" value="QAY61745.1"/>
    <property type="molecule type" value="Genomic_DNA"/>
</dbReference>
<keyword evidence="2" id="KW-1185">Reference proteome</keyword>
<accession>A0A4P6EHE2</accession>
<dbReference type="KEGG" id="mprt:ET475_05910"/>
<evidence type="ECO:0000313" key="1">
    <source>
        <dbReference type="EMBL" id="QAY61745.1"/>
    </source>
</evidence>
<protein>
    <recommendedName>
        <fullName evidence="3">CopG family transcriptional regulator</fullName>
    </recommendedName>
</protein>
<dbReference type="AlphaFoldDB" id="A0A4P6EHE2"/>